<keyword evidence="2" id="KW-1185">Reference proteome</keyword>
<reference evidence="1 2" key="1">
    <citation type="submission" date="2021-08" db="EMBL/GenBank/DDBJ databases">
        <title>Collinsella faecalis sp. nov. isolated from swine faeces.</title>
        <authorList>
            <person name="Oh B.S."/>
            <person name="Lee J.H."/>
        </authorList>
    </citation>
    <scope>NUCLEOTIDE SEQUENCE [LARGE SCALE GENOMIC DNA]</scope>
    <source>
        <strain evidence="1 2">AGMB00827</strain>
    </source>
</reference>
<dbReference type="InterPro" id="IPR036397">
    <property type="entry name" value="RNaseH_sf"/>
</dbReference>
<evidence type="ECO:0000313" key="2">
    <source>
        <dbReference type="Proteomes" id="UP000700908"/>
    </source>
</evidence>
<proteinExistence type="predicted"/>
<dbReference type="RefSeq" id="WP_222198652.1">
    <property type="nucleotide sequence ID" value="NZ_JAIMFO010000004.1"/>
</dbReference>
<protein>
    <submittedName>
        <fullName evidence="1">3'-5' exonuclease</fullName>
    </submittedName>
</protein>
<keyword evidence="1" id="KW-0378">Hydrolase</keyword>
<dbReference type="EMBL" id="JAIMFO010000004">
    <property type="protein sequence ID" value="MBY4796932.1"/>
    <property type="molecule type" value="Genomic_DNA"/>
</dbReference>
<organism evidence="1 2">
    <name type="scientific">Collinsella ureilytica</name>
    <dbReference type="NCBI Taxonomy" id="2869515"/>
    <lineage>
        <taxon>Bacteria</taxon>
        <taxon>Bacillati</taxon>
        <taxon>Actinomycetota</taxon>
        <taxon>Coriobacteriia</taxon>
        <taxon>Coriobacteriales</taxon>
        <taxon>Coriobacteriaceae</taxon>
        <taxon>Collinsella</taxon>
    </lineage>
</organism>
<gene>
    <name evidence="1" type="ORF">K6V98_00930</name>
</gene>
<comment type="caution">
    <text evidence="1">The sequence shown here is derived from an EMBL/GenBank/DDBJ whole genome shotgun (WGS) entry which is preliminary data.</text>
</comment>
<dbReference type="GO" id="GO:0004527">
    <property type="term" value="F:exonuclease activity"/>
    <property type="evidence" value="ECO:0007669"/>
    <property type="project" value="UniProtKB-KW"/>
</dbReference>
<evidence type="ECO:0000313" key="1">
    <source>
        <dbReference type="EMBL" id="MBY4796932.1"/>
    </source>
</evidence>
<dbReference type="InterPro" id="IPR012337">
    <property type="entry name" value="RNaseH-like_sf"/>
</dbReference>
<dbReference type="Gene3D" id="3.30.420.10">
    <property type="entry name" value="Ribonuclease H-like superfamily/Ribonuclease H"/>
    <property type="match status" value="1"/>
</dbReference>
<dbReference type="Proteomes" id="UP000700908">
    <property type="component" value="Unassembled WGS sequence"/>
</dbReference>
<name>A0ABS7MHT4_9ACTN</name>
<dbReference type="SUPFAM" id="SSF53098">
    <property type="entry name" value="Ribonuclease H-like"/>
    <property type="match status" value="1"/>
</dbReference>
<keyword evidence="1" id="KW-0269">Exonuclease</keyword>
<keyword evidence="1" id="KW-0540">Nuclease</keyword>
<accession>A0ABS7MHT4</accession>
<sequence>MNVNQALEYANAFYIPEFIFAGGYESIEAERIKGEEALKALLDEWRSTDKPSFSFDIVRELADRNRGLCDAIGEARLRNIPSSALARSLSDADICAGIGAMQGRSAAAVAREVRGDRDAYAVAYVRKPIKGNVLGIDIETTGTAPERGYILNVGWETMELASDSVPQGAEAVFCGLPEDPYRESGVPLQRIHGISWDMVEGKTQFRENQELQERLLSLMLTHPIMAHNAAFEDSWFMLHLKGYAEARQAGKITIIDSRDICRRLDGEVNSLPRESAPAALENWARRRGTLSGGESERHLGLEDADLMLRTVQAEMNRKGMFAR</sequence>